<dbReference type="GO" id="GO:0052689">
    <property type="term" value="F:carboxylic ester hydrolase activity"/>
    <property type="evidence" value="ECO:0007669"/>
    <property type="project" value="TreeGrafter"/>
</dbReference>
<evidence type="ECO:0000256" key="1">
    <source>
        <dbReference type="ARBA" id="ARBA00006499"/>
    </source>
</evidence>
<dbReference type="SUPFAM" id="SSF53474">
    <property type="entry name" value="alpha/beta-Hydrolases"/>
    <property type="match status" value="1"/>
</dbReference>
<protein>
    <recommendedName>
        <fullName evidence="3">Phospholipase/carboxylesterase/thioesterase domain-containing protein</fullName>
    </recommendedName>
</protein>
<dbReference type="Pfam" id="PF02230">
    <property type="entry name" value="Abhydrolase_2"/>
    <property type="match status" value="1"/>
</dbReference>
<feature type="domain" description="Phospholipase/carboxylesterase/thioesterase" evidence="3">
    <location>
        <begin position="9"/>
        <end position="218"/>
    </location>
</feature>
<evidence type="ECO:0000313" key="4">
    <source>
        <dbReference type="EMBL" id="EGB06086.1"/>
    </source>
</evidence>
<gene>
    <name evidence="4" type="ORF">AURANDRAFT_29940</name>
</gene>
<dbReference type="GeneID" id="20220807"/>
<dbReference type="PANTHER" id="PTHR10655:SF17">
    <property type="entry name" value="LYSOPHOSPHOLIPASE-LIKE PROTEIN 1"/>
    <property type="match status" value="1"/>
</dbReference>
<dbReference type="InterPro" id="IPR029058">
    <property type="entry name" value="AB_hydrolase_fold"/>
</dbReference>
<dbReference type="InterPro" id="IPR050565">
    <property type="entry name" value="LYPA1-2/EST-like"/>
</dbReference>
<accession>F0YFM5</accession>
<dbReference type="OrthoDB" id="2418081at2759"/>
<proteinExistence type="inferred from homology"/>
<dbReference type="GO" id="GO:0005737">
    <property type="term" value="C:cytoplasm"/>
    <property type="evidence" value="ECO:0007669"/>
    <property type="project" value="TreeGrafter"/>
</dbReference>
<dbReference type="RefSeq" id="XP_009039339.1">
    <property type="nucleotide sequence ID" value="XM_009041091.1"/>
</dbReference>
<dbReference type="OMA" id="ISTVWFN"/>
<sequence length="229" mass="24601">MASLVSAYKPVVIFLHGSGDTGRGAEQWVRSLAAAKELAEFEWHFPDAEVIPYTLAGGAPTSVWYDRAGGFDPHFPEQTASVEASCRKVLGLVESFVARGVPPHKIAVGGFSMGGNMAYQTAARYHQRAPHAPLGAVFGLSCYMADDSPAYGIAHQSGAAWPKTFVRHGSADDFIRPEWGRRTFDRLKAAGVDANFDLVAGARHEMVPREIGELLDFLGGNLVDGGNLL</sequence>
<dbReference type="KEGG" id="aaf:AURANDRAFT_29940"/>
<name>F0YFM5_AURAN</name>
<dbReference type="eggNOG" id="KOG2112">
    <property type="taxonomic scope" value="Eukaryota"/>
</dbReference>
<evidence type="ECO:0000259" key="3">
    <source>
        <dbReference type="Pfam" id="PF02230"/>
    </source>
</evidence>
<keyword evidence="2" id="KW-0378">Hydrolase</keyword>
<evidence type="ECO:0000313" key="5">
    <source>
        <dbReference type="Proteomes" id="UP000002729"/>
    </source>
</evidence>
<dbReference type="PANTHER" id="PTHR10655">
    <property type="entry name" value="LYSOPHOSPHOLIPASE-RELATED"/>
    <property type="match status" value="1"/>
</dbReference>
<reference evidence="4 5" key="1">
    <citation type="journal article" date="2011" name="Proc. Natl. Acad. Sci. U.S.A.">
        <title>Niche of harmful alga Aureococcus anophagefferens revealed through ecogenomics.</title>
        <authorList>
            <person name="Gobler C.J."/>
            <person name="Berry D.L."/>
            <person name="Dyhrman S.T."/>
            <person name="Wilhelm S.W."/>
            <person name="Salamov A."/>
            <person name="Lobanov A.V."/>
            <person name="Zhang Y."/>
            <person name="Collier J.L."/>
            <person name="Wurch L.L."/>
            <person name="Kustka A.B."/>
            <person name="Dill B.D."/>
            <person name="Shah M."/>
            <person name="VerBerkmoes N.C."/>
            <person name="Kuo A."/>
            <person name="Terry A."/>
            <person name="Pangilinan J."/>
            <person name="Lindquist E.A."/>
            <person name="Lucas S."/>
            <person name="Paulsen I.T."/>
            <person name="Hattenrath-Lehmann T.K."/>
            <person name="Talmage S.C."/>
            <person name="Walker E.A."/>
            <person name="Koch F."/>
            <person name="Burson A.M."/>
            <person name="Marcoval M.A."/>
            <person name="Tang Y.Z."/>
            <person name="Lecleir G.R."/>
            <person name="Coyne K.J."/>
            <person name="Berg G.M."/>
            <person name="Bertrand E.M."/>
            <person name="Saito M.A."/>
            <person name="Gladyshev V.N."/>
            <person name="Grigoriev I.V."/>
        </authorList>
    </citation>
    <scope>NUCLEOTIDE SEQUENCE [LARGE SCALE GENOMIC DNA]</scope>
    <source>
        <strain evidence="5">CCMP 1984</strain>
    </source>
</reference>
<dbReference type="InParanoid" id="F0YFM5"/>
<organism evidence="5">
    <name type="scientific">Aureococcus anophagefferens</name>
    <name type="common">Harmful bloom alga</name>
    <dbReference type="NCBI Taxonomy" id="44056"/>
    <lineage>
        <taxon>Eukaryota</taxon>
        <taxon>Sar</taxon>
        <taxon>Stramenopiles</taxon>
        <taxon>Ochrophyta</taxon>
        <taxon>Pelagophyceae</taxon>
        <taxon>Pelagomonadales</taxon>
        <taxon>Pelagomonadaceae</taxon>
        <taxon>Aureococcus</taxon>
    </lineage>
</organism>
<comment type="similarity">
    <text evidence="1">Belongs to the AB hydrolase superfamily. AB hydrolase 2 family.</text>
</comment>
<dbReference type="Gene3D" id="3.40.50.1820">
    <property type="entry name" value="alpha/beta hydrolase"/>
    <property type="match status" value="1"/>
</dbReference>
<keyword evidence="5" id="KW-1185">Reference proteome</keyword>
<dbReference type="InterPro" id="IPR003140">
    <property type="entry name" value="PLipase/COase/thioEstase"/>
</dbReference>
<dbReference type="Proteomes" id="UP000002729">
    <property type="component" value="Unassembled WGS sequence"/>
</dbReference>
<dbReference type="EMBL" id="GL833137">
    <property type="protein sequence ID" value="EGB06086.1"/>
    <property type="molecule type" value="Genomic_DNA"/>
</dbReference>
<evidence type="ECO:0000256" key="2">
    <source>
        <dbReference type="ARBA" id="ARBA00022801"/>
    </source>
</evidence>
<dbReference type="AlphaFoldDB" id="F0YFM5"/>
<dbReference type="GO" id="GO:0008474">
    <property type="term" value="F:palmitoyl-(protein) hydrolase activity"/>
    <property type="evidence" value="ECO:0007669"/>
    <property type="project" value="TreeGrafter"/>
</dbReference>